<accession>A0AA35ZY83</accession>
<protein>
    <submittedName>
        <fullName evidence="1">Uncharacterized protein</fullName>
    </submittedName>
</protein>
<name>A0AA35ZY83_LACSI</name>
<evidence type="ECO:0000313" key="1">
    <source>
        <dbReference type="EMBL" id="CAI9300406.1"/>
    </source>
</evidence>
<dbReference type="Proteomes" id="UP001177003">
    <property type="component" value="Chromosome 9"/>
</dbReference>
<gene>
    <name evidence="1" type="ORF">LSALG_LOCUS39047</name>
</gene>
<sequence length="274" mass="30663">MMMMCVSFADLQFDPEEEDIPNHMLISGKQFKIHNYRLNLLLRLQADVGNRNSVSGIEVDVMIKAQELCLKAMMDQMDKNNELRVDIVVDAVKRLVEYHTSLNSKEFVHLQGLLAEVKEMISKLAIPSSLTVSQESILQMFSSLENRLKADLDLVFQFINLIPMATPPVSIRVQGGEKSVGASKNFDQDKVIGKVSSIQIFTLFPVSTTTTSTTMTLKPLHKGVVIISSTCGSISKPPPSIEELKRKGKGILTEPTIEDEKLALEQEMEKQRKI</sequence>
<organism evidence="1 2">
    <name type="scientific">Lactuca saligna</name>
    <name type="common">Willowleaf lettuce</name>
    <dbReference type="NCBI Taxonomy" id="75948"/>
    <lineage>
        <taxon>Eukaryota</taxon>
        <taxon>Viridiplantae</taxon>
        <taxon>Streptophyta</taxon>
        <taxon>Embryophyta</taxon>
        <taxon>Tracheophyta</taxon>
        <taxon>Spermatophyta</taxon>
        <taxon>Magnoliopsida</taxon>
        <taxon>eudicotyledons</taxon>
        <taxon>Gunneridae</taxon>
        <taxon>Pentapetalae</taxon>
        <taxon>asterids</taxon>
        <taxon>campanulids</taxon>
        <taxon>Asterales</taxon>
        <taxon>Asteraceae</taxon>
        <taxon>Cichorioideae</taxon>
        <taxon>Cichorieae</taxon>
        <taxon>Lactucinae</taxon>
        <taxon>Lactuca</taxon>
    </lineage>
</organism>
<evidence type="ECO:0000313" key="2">
    <source>
        <dbReference type="Proteomes" id="UP001177003"/>
    </source>
</evidence>
<dbReference type="AlphaFoldDB" id="A0AA35ZY83"/>
<dbReference type="EMBL" id="OX465085">
    <property type="protein sequence ID" value="CAI9300406.1"/>
    <property type="molecule type" value="Genomic_DNA"/>
</dbReference>
<reference evidence="1" key="1">
    <citation type="submission" date="2023-04" db="EMBL/GenBank/DDBJ databases">
        <authorList>
            <person name="Vijverberg K."/>
            <person name="Xiong W."/>
            <person name="Schranz E."/>
        </authorList>
    </citation>
    <scope>NUCLEOTIDE SEQUENCE</scope>
</reference>
<proteinExistence type="predicted"/>
<keyword evidence="2" id="KW-1185">Reference proteome</keyword>